<sequence length="96" mass="11394">MASNRRGNASASGQRGRNASNETRTRTTERFKWTYEQERKLIELFDEAISMSIIVSKILRLMAEYMVEKFNLAFNMNITYAFFKNKLDEFKKSYKM</sequence>
<reference evidence="2" key="1">
    <citation type="submission" date="2021-01" db="EMBL/GenBank/DDBJ databases">
        <authorList>
            <consortium name="Genoscope - CEA"/>
            <person name="William W."/>
        </authorList>
    </citation>
    <scope>NUCLEOTIDE SEQUENCE</scope>
</reference>
<feature type="region of interest" description="Disordered" evidence="1">
    <location>
        <begin position="1"/>
        <end position="29"/>
    </location>
</feature>
<organism evidence="2">
    <name type="scientific">Brassica napus</name>
    <name type="common">Rape</name>
    <dbReference type="NCBI Taxonomy" id="3708"/>
    <lineage>
        <taxon>Eukaryota</taxon>
        <taxon>Viridiplantae</taxon>
        <taxon>Streptophyta</taxon>
        <taxon>Embryophyta</taxon>
        <taxon>Tracheophyta</taxon>
        <taxon>Spermatophyta</taxon>
        <taxon>Magnoliopsida</taxon>
        <taxon>eudicotyledons</taxon>
        <taxon>Gunneridae</taxon>
        <taxon>Pentapetalae</taxon>
        <taxon>rosids</taxon>
        <taxon>malvids</taxon>
        <taxon>Brassicales</taxon>
        <taxon>Brassicaceae</taxon>
        <taxon>Brassiceae</taxon>
        <taxon>Brassica</taxon>
    </lineage>
</organism>
<proteinExistence type="predicted"/>
<evidence type="ECO:0000313" key="2">
    <source>
        <dbReference type="EMBL" id="CAF2076713.1"/>
    </source>
</evidence>
<evidence type="ECO:0000256" key="1">
    <source>
        <dbReference type="SAM" id="MobiDB-lite"/>
    </source>
</evidence>
<name>A0A816RXJ8_BRANA</name>
<gene>
    <name evidence="2" type="ORF">DARMORV10_C01P41060.1</name>
</gene>
<feature type="compositionally biased region" description="Polar residues" evidence="1">
    <location>
        <begin position="1"/>
        <end position="22"/>
    </location>
</feature>
<dbReference type="AlphaFoldDB" id="A0A816RXJ8"/>
<dbReference type="EMBL" id="HG994365">
    <property type="protein sequence ID" value="CAF2076713.1"/>
    <property type="molecule type" value="Genomic_DNA"/>
</dbReference>
<protein>
    <submittedName>
        <fullName evidence="2">(rape) hypothetical protein</fullName>
    </submittedName>
</protein>
<accession>A0A816RXJ8</accession>
<dbReference type="SMR" id="A0A816RXJ8"/>
<dbReference type="Proteomes" id="UP001295469">
    <property type="component" value="Chromosome C01"/>
</dbReference>